<name>A0ABR8KZ46_9SPHN</name>
<dbReference type="Proteomes" id="UP000635384">
    <property type="component" value="Unassembled WGS sequence"/>
</dbReference>
<dbReference type="PANTHER" id="PTHR30565">
    <property type="entry name" value="PROTEIN YCIF"/>
    <property type="match status" value="1"/>
</dbReference>
<dbReference type="SUPFAM" id="SSF47240">
    <property type="entry name" value="Ferritin-like"/>
    <property type="match status" value="1"/>
</dbReference>
<dbReference type="PANTHER" id="PTHR30565:SF9">
    <property type="entry name" value="PROTEIN YCIF"/>
    <property type="match status" value="1"/>
</dbReference>
<evidence type="ECO:0000313" key="1">
    <source>
        <dbReference type="EMBL" id="MBD2843436.1"/>
    </source>
</evidence>
<comment type="caution">
    <text evidence="1">The sequence shown here is derived from an EMBL/GenBank/DDBJ whole genome shotgun (WGS) entry which is preliminary data.</text>
</comment>
<dbReference type="EMBL" id="JACXLC010000001">
    <property type="protein sequence ID" value="MBD2843436.1"/>
    <property type="molecule type" value="Genomic_DNA"/>
</dbReference>
<evidence type="ECO:0000313" key="2">
    <source>
        <dbReference type="Proteomes" id="UP000635384"/>
    </source>
</evidence>
<dbReference type="InterPro" id="IPR010287">
    <property type="entry name" value="DUF892_YciF-like"/>
</dbReference>
<organism evidence="1 2">
    <name type="scientific">Erythrobacter rubeus</name>
    <dbReference type="NCBI Taxonomy" id="2760803"/>
    <lineage>
        <taxon>Bacteria</taxon>
        <taxon>Pseudomonadati</taxon>
        <taxon>Pseudomonadota</taxon>
        <taxon>Alphaproteobacteria</taxon>
        <taxon>Sphingomonadales</taxon>
        <taxon>Erythrobacteraceae</taxon>
        <taxon>Erythrobacter/Porphyrobacter group</taxon>
        <taxon>Erythrobacter</taxon>
    </lineage>
</organism>
<dbReference type="InterPro" id="IPR009078">
    <property type="entry name" value="Ferritin-like_SF"/>
</dbReference>
<sequence>MTITTLKDLYIDQLQDIYSANKQSLEATKQLHAKATSDELRSALEDGVKGISEGMVQVRNLIESHDANPNGEFCKGMEGLVKEAKAHAINADIDDKDVLDASIITQYQRMTHYGLAGYGTAVAFANRLGLTGDAETLQNCLDNTYDGDRRMTDIATGKVNKEALAA</sequence>
<gene>
    <name evidence="1" type="ORF">IB285_14335</name>
</gene>
<dbReference type="InterPro" id="IPR047114">
    <property type="entry name" value="YciF"/>
</dbReference>
<accession>A0ABR8KZ46</accession>
<dbReference type="InterPro" id="IPR012347">
    <property type="entry name" value="Ferritin-like"/>
</dbReference>
<dbReference type="Pfam" id="PF05974">
    <property type="entry name" value="DUF892"/>
    <property type="match status" value="1"/>
</dbReference>
<protein>
    <submittedName>
        <fullName evidence="1">Ferritin-like domain-containing protein</fullName>
    </submittedName>
</protein>
<dbReference type="Gene3D" id="1.20.1260.10">
    <property type="match status" value="1"/>
</dbReference>
<dbReference type="CDD" id="cd07909">
    <property type="entry name" value="YciF"/>
    <property type="match status" value="1"/>
</dbReference>
<proteinExistence type="predicted"/>
<keyword evidence="2" id="KW-1185">Reference proteome</keyword>
<dbReference type="RefSeq" id="WP_190788796.1">
    <property type="nucleotide sequence ID" value="NZ_JACXLC010000001.1"/>
</dbReference>
<reference evidence="1 2" key="1">
    <citation type="submission" date="2020-09" db="EMBL/GenBank/DDBJ databases">
        <authorList>
            <person name="Yoon J.-W."/>
        </authorList>
    </citation>
    <scope>NUCLEOTIDE SEQUENCE [LARGE SCALE GENOMIC DNA]</scope>
    <source>
        <strain evidence="1 2">KMU-140</strain>
    </source>
</reference>